<dbReference type="InterPro" id="IPR036942">
    <property type="entry name" value="Beta-barrel_TonB_sf"/>
</dbReference>
<dbReference type="Proteomes" id="UP000185728">
    <property type="component" value="Unassembled WGS sequence"/>
</dbReference>
<dbReference type="SUPFAM" id="SSF56935">
    <property type="entry name" value="Porins"/>
    <property type="match status" value="1"/>
</dbReference>
<keyword evidence="3 10" id="KW-1134">Transmembrane beta strand</keyword>
<evidence type="ECO:0000256" key="9">
    <source>
        <dbReference type="ARBA" id="ARBA00023237"/>
    </source>
</evidence>
<dbReference type="SUPFAM" id="SSF49464">
    <property type="entry name" value="Carboxypeptidase regulatory domain-like"/>
    <property type="match status" value="1"/>
</dbReference>
<dbReference type="RefSeq" id="WP_076453400.1">
    <property type="nucleotide sequence ID" value="NZ_FTOB01000001.1"/>
</dbReference>
<organism evidence="15 16">
    <name type="scientific">Zobellia uliginosa</name>
    <dbReference type="NCBI Taxonomy" id="143224"/>
    <lineage>
        <taxon>Bacteria</taxon>
        <taxon>Pseudomonadati</taxon>
        <taxon>Bacteroidota</taxon>
        <taxon>Flavobacteriia</taxon>
        <taxon>Flavobacteriales</taxon>
        <taxon>Flavobacteriaceae</taxon>
        <taxon>Zobellia</taxon>
    </lineage>
</organism>
<evidence type="ECO:0000313" key="15">
    <source>
        <dbReference type="EMBL" id="SIS40219.1"/>
    </source>
</evidence>
<dbReference type="PANTHER" id="PTHR30069:SF29">
    <property type="entry name" value="HEMOGLOBIN AND HEMOGLOBIN-HAPTOGLOBIN-BINDING PROTEIN 1-RELATED"/>
    <property type="match status" value="1"/>
</dbReference>
<dbReference type="InterPro" id="IPR039426">
    <property type="entry name" value="TonB-dep_rcpt-like"/>
</dbReference>
<keyword evidence="7 10" id="KW-0472">Membrane</keyword>
<comment type="caution">
    <text evidence="15">The sequence shown here is derived from an EMBL/GenBank/DDBJ whole genome shotgun (WGS) entry which is preliminary data.</text>
</comment>
<evidence type="ECO:0000313" key="16">
    <source>
        <dbReference type="Proteomes" id="UP000185728"/>
    </source>
</evidence>
<evidence type="ECO:0000256" key="11">
    <source>
        <dbReference type="RuleBase" id="RU003357"/>
    </source>
</evidence>
<feature type="domain" description="TonB-dependent receptor-like beta-barrel" evidence="13">
    <location>
        <begin position="401"/>
        <end position="904"/>
    </location>
</feature>
<feature type="chain" id="PRO_5045817126" evidence="12">
    <location>
        <begin position="19"/>
        <end position="930"/>
    </location>
</feature>
<comment type="subcellular location">
    <subcellularLocation>
        <location evidence="1 10">Cell outer membrane</location>
        <topology evidence="1 10">Multi-pass membrane protein</topology>
    </subcellularLocation>
</comment>
<dbReference type="Gene3D" id="2.40.170.20">
    <property type="entry name" value="TonB-dependent receptor, beta-barrel domain"/>
    <property type="match status" value="1"/>
</dbReference>
<dbReference type="PROSITE" id="PS52016">
    <property type="entry name" value="TONB_DEPENDENT_REC_3"/>
    <property type="match status" value="1"/>
</dbReference>
<keyword evidence="16" id="KW-1185">Reference proteome</keyword>
<protein>
    <submittedName>
        <fullName evidence="15">TonB-dependent Receptor Plug Domain</fullName>
    </submittedName>
</protein>
<evidence type="ECO:0000256" key="8">
    <source>
        <dbReference type="ARBA" id="ARBA00023170"/>
    </source>
</evidence>
<dbReference type="InterPro" id="IPR008969">
    <property type="entry name" value="CarboxyPept-like_regulatory"/>
</dbReference>
<evidence type="ECO:0000256" key="12">
    <source>
        <dbReference type="SAM" id="SignalP"/>
    </source>
</evidence>
<evidence type="ECO:0000256" key="7">
    <source>
        <dbReference type="ARBA" id="ARBA00023136"/>
    </source>
</evidence>
<keyword evidence="4 10" id="KW-0812">Transmembrane</keyword>
<keyword evidence="2 10" id="KW-0813">Transport</keyword>
<keyword evidence="6 11" id="KW-0798">TonB box</keyword>
<sequence>MRAILFLALLLATSFGFSQTTVNGKVVDQNSQPVPGANIVIEGKAIGTTTDFDGNFSLQTSEVPPFQLRITSIGYSDVTEEVTSNNQTLTIVIDESQTFLDEVVISASRTPERIFESPVTVERIGVSEIKNGTAADFYGGLENLKGVDVNTNSLTFKSVNTRGFASFANTRFMQLVDGMDNSTPALNFPIGNLVGLVEPDVLSVELLPGASSALYGANAFNGILFMRSKNPFDYEGISVSIKRGITSQKASGDNSYTDFGIRAAYKFSDKFAGKVNFGYLKGTDWAANNIDDKNTPGGTRDNLNYDGVNVYGDEVSTNIKDVALTLEGLGILPAGANALVPSEIVSRTGYDEGDLTQYNAESIKADWGLYYRPIEDNSLEISYVGKVGTGTTIYQGTNRYNIDGFFQEQHKLEVRNDNFFVRGYVVADKAGDSYDMVFTGININEIWKDRNTWFGEYTGTYVQATLAGATNEQAHAAARAQAESGRFLPGTPEFEAAFNKVIKDPDLSKGSQFYDQSKYYHADGNYNFSHLIDWAEIQVGGSFREYSLNSLGTIYTDSEEDGPIDYSEFGIYSQIQKTLPFEGEKSLKLTGSIRYDKSEFFDGFFSPRLSAGYTLNRDHNIRASAQTGFRNPTTQDLFIGLDAGRAILVGSAPDNLEQYSRDFDVSATGRFQFQQPSTVTQTGAAAYNNSYSAASVATLGATGNPAVLEVANPDLVKPERVTSFEVGYRGKVDKLVIDFSTYYNTYKDFISQEVVVSPYYGVVGDGGLSVDAIANGDFQTYSTYTNTDADVSSYGASLGLNMKVFGDYNLGGSYTYTKLDFDRDANPDVMLNFNTPEHKFKASFGNEQLFKNFGFNVSYRFSDDYFWEATFGNGVIPEFHVVDAQINYKVPSIKSSFKLGGTNLTGKEYYTAFGTGHIGSMYYLSWTINN</sequence>
<feature type="signal peptide" evidence="12">
    <location>
        <begin position="1"/>
        <end position="18"/>
    </location>
</feature>
<gene>
    <name evidence="15" type="ORF">SAMN05421766_101559</name>
</gene>
<name>A0ABY1KNQ0_9FLAO</name>
<keyword evidence="9 10" id="KW-0998">Cell outer membrane</keyword>
<dbReference type="Gene3D" id="2.170.130.10">
    <property type="entry name" value="TonB-dependent receptor, plug domain"/>
    <property type="match status" value="1"/>
</dbReference>
<feature type="domain" description="TonB-dependent receptor plug" evidence="14">
    <location>
        <begin position="115"/>
        <end position="223"/>
    </location>
</feature>
<dbReference type="Pfam" id="PF13715">
    <property type="entry name" value="CarbopepD_reg_2"/>
    <property type="match status" value="1"/>
</dbReference>
<evidence type="ECO:0000256" key="6">
    <source>
        <dbReference type="ARBA" id="ARBA00023077"/>
    </source>
</evidence>
<dbReference type="Pfam" id="PF07715">
    <property type="entry name" value="Plug"/>
    <property type="match status" value="1"/>
</dbReference>
<evidence type="ECO:0000256" key="5">
    <source>
        <dbReference type="ARBA" id="ARBA00022729"/>
    </source>
</evidence>
<dbReference type="InterPro" id="IPR000531">
    <property type="entry name" value="Beta-barrel_TonB"/>
</dbReference>
<accession>A0ABY1KNQ0</accession>
<proteinExistence type="inferred from homology"/>
<evidence type="ECO:0000259" key="13">
    <source>
        <dbReference type="Pfam" id="PF00593"/>
    </source>
</evidence>
<dbReference type="Gene3D" id="2.60.40.1120">
    <property type="entry name" value="Carboxypeptidase-like, regulatory domain"/>
    <property type="match status" value="1"/>
</dbReference>
<keyword evidence="5 12" id="KW-0732">Signal</keyword>
<evidence type="ECO:0000259" key="14">
    <source>
        <dbReference type="Pfam" id="PF07715"/>
    </source>
</evidence>
<evidence type="ECO:0000256" key="3">
    <source>
        <dbReference type="ARBA" id="ARBA00022452"/>
    </source>
</evidence>
<dbReference type="InterPro" id="IPR037066">
    <property type="entry name" value="Plug_dom_sf"/>
</dbReference>
<evidence type="ECO:0000256" key="2">
    <source>
        <dbReference type="ARBA" id="ARBA00022448"/>
    </source>
</evidence>
<dbReference type="Pfam" id="PF00593">
    <property type="entry name" value="TonB_dep_Rec_b-barrel"/>
    <property type="match status" value="1"/>
</dbReference>
<evidence type="ECO:0000256" key="1">
    <source>
        <dbReference type="ARBA" id="ARBA00004571"/>
    </source>
</evidence>
<dbReference type="InterPro" id="IPR012910">
    <property type="entry name" value="Plug_dom"/>
</dbReference>
<reference evidence="15 16" key="1">
    <citation type="submission" date="2017-01" db="EMBL/GenBank/DDBJ databases">
        <authorList>
            <person name="Varghese N."/>
            <person name="Submissions S."/>
        </authorList>
    </citation>
    <scope>NUCLEOTIDE SEQUENCE [LARGE SCALE GENOMIC DNA]</scope>
    <source>
        <strain evidence="15 16">DSM 2061</strain>
    </source>
</reference>
<dbReference type="PANTHER" id="PTHR30069">
    <property type="entry name" value="TONB-DEPENDENT OUTER MEMBRANE RECEPTOR"/>
    <property type="match status" value="1"/>
</dbReference>
<evidence type="ECO:0000256" key="10">
    <source>
        <dbReference type="PROSITE-ProRule" id="PRU01360"/>
    </source>
</evidence>
<evidence type="ECO:0000256" key="4">
    <source>
        <dbReference type="ARBA" id="ARBA00022692"/>
    </source>
</evidence>
<keyword evidence="8 15" id="KW-0675">Receptor</keyword>
<dbReference type="EMBL" id="FTOB01000001">
    <property type="protein sequence ID" value="SIS40219.1"/>
    <property type="molecule type" value="Genomic_DNA"/>
</dbReference>
<comment type="similarity">
    <text evidence="10 11">Belongs to the TonB-dependent receptor family.</text>
</comment>